<evidence type="ECO:0000256" key="3">
    <source>
        <dbReference type="ARBA" id="ARBA00022989"/>
    </source>
</evidence>
<evidence type="ECO:0000256" key="2">
    <source>
        <dbReference type="ARBA" id="ARBA00022692"/>
    </source>
</evidence>
<evidence type="ECO:0000313" key="7">
    <source>
        <dbReference type="EMBL" id="VTR60798.1"/>
    </source>
</evidence>
<evidence type="ECO:0000256" key="1">
    <source>
        <dbReference type="ARBA" id="ARBA00004141"/>
    </source>
</evidence>
<reference evidence="7" key="1">
    <citation type="submission" date="2019-05" db="EMBL/GenBank/DDBJ databases">
        <authorList>
            <consortium name="Pathogen Informatics"/>
        </authorList>
    </citation>
    <scope>NUCLEOTIDE SEQUENCE [LARGE SCALE GENOMIC DNA]</scope>
    <source>
        <strain evidence="7">NCTC12965</strain>
    </source>
</reference>
<proteinExistence type="predicted"/>
<evidence type="ECO:0000256" key="4">
    <source>
        <dbReference type="ARBA" id="ARBA00023136"/>
    </source>
</evidence>
<comment type="subcellular location">
    <subcellularLocation>
        <location evidence="1">Membrane</location>
        <topology evidence="1">Multi-pass membrane protein</topology>
    </subcellularLocation>
</comment>
<accession>A0A4V6KX43</accession>
<gene>
    <name evidence="7" type="ORF">NCTC12965_08584</name>
</gene>
<keyword evidence="3 5" id="KW-1133">Transmembrane helix</keyword>
<dbReference type="Pfam" id="PF00324">
    <property type="entry name" value="AA_permease"/>
    <property type="match status" value="1"/>
</dbReference>
<evidence type="ECO:0000256" key="5">
    <source>
        <dbReference type="SAM" id="Phobius"/>
    </source>
</evidence>
<dbReference type="EMBL" id="CABEEZ010000166">
    <property type="protein sequence ID" value="VTR60798.1"/>
    <property type="molecule type" value="Genomic_DNA"/>
</dbReference>
<feature type="transmembrane region" description="Helical" evidence="5">
    <location>
        <begin position="6"/>
        <end position="24"/>
    </location>
</feature>
<dbReference type="AlphaFoldDB" id="A0A4V6KX43"/>
<dbReference type="GO" id="GO:0055085">
    <property type="term" value="P:transmembrane transport"/>
    <property type="evidence" value="ECO:0007669"/>
    <property type="project" value="InterPro"/>
</dbReference>
<organism evidence="7">
    <name type="scientific">Serratia fonticola</name>
    <dbReference type="NCBI Taxonomy" id="47917"/>
    <lineage>
        <taxon>Bacteria</taxon>
        <taxon>Pseudomonadati</taxon>
        <taxon>Pseudomonadota</taxon>
        <taxon>Gammaproteobacteria</taxon>
        <taxon>Enterobacterales</taxon>
        <taxon>Yersiniaceae</taxon>
        <taxon>Serratia</taxon>
    </lineage>
</organism>
<evidence type="ECO:0000259" key="6">
    <source>
        <dbReference type="Pfam" id="PF00324"/>
    </source>
</evidence>
<name>A0A4V6KX43_SERFO</name>
<keyword evidence="4 5" id="KW-0472">Membrane</keyword>
<protein>
    <recommendedName>
        <fullName evidence="6">Amino acid permease/ SLC12A domain-containing protein</fullName>
    </recommendedName>
</protein>
<feature type="transmembrane region" description="Helical" evidence="5">
    <location>
        <begin position="36"/>
        <end position="59"/>
    </location>
</feature>
<feature type="domain" description="Amino acid permease/ SLC12A" evidence="6">
    <location>
        <begin position="2"/>
        <end position="64"/>
    </location>
</feature>
<keyword evidence="2 5" id="KW-0812">Transmembrane</keyword>
<dbReference type="InterPro" id="IPR004841">
    <property type="entry name" value="AA-permease/SLC12A_dom"/>
</dbReference>
<sequence>MMSISVYGACFTWLMIFVTHLFFRRQHTQTHLKFRMWGYPYFTLAGALLMAGLMITTLFTDFFRMTLWFGIPLHRAVDRHLFLQSTRAGIGCS</sequence>
<dbReference type="GO" id="GO:0016020">
    <property type="term" value="C:membrane"/>
    <property type="evidence" value="ECO:0007669"/>
    <property type="project" value="UniProtKB-SubCell"/>
</dbReference>